<dbReference type="RefSeq" id="WP_188857397.1">
    <property type="nucleotide sequence ID" value="NZ_BMOS01000014.1"/>
</dbReference>
<protein>
    <submittedName>
        <fullName evidence="1">Uncharacterized protein</fullName>
    </submittedName>
</protein>
<dbReference type="EMBL" id="BMOS01000014">
    <property type="protein sequence ID" value="GGN59424.1"/>
    <property type="molecule type" value="Genomic_DNA"/>
</dbReference>
<dbReference type="Proteomes" id="UP000624041">
    <property type="component" value="Unassembled WGS sequence"/>
</dbReference>
<proteinExistence type="predicted"/>
<reference evidence="1" key="2">
    <citation type="submission" date="2020-09" db="EMBL/GenBank/DDBJ databases">
        <authorList>
            <person name="Sun Q."/>
            <person name="Ohkuma M."/>
        </authorList>
    </citation>
    <scope>NUCLEOTIDE SEQUENCE</scope>
    <source>
        <strain evidence="1">JCM 17251</strain>
    </source>
</reference>
<sequence length="47" mass="5530">MRKFTKGEKYRPIVKVDKVKKHVPTVIYVSGRRYVLEHSNQWKGGGK</sequence>
<keyword evidence="2" id="KW-1185">Reference proteome</keyword>
<dbReference type="AlphaFoldDB" id="A0A918D2K1"/>
<name>A0A918D2K1_9BACI</name>
<evidence type="ECO:0000313" key="2">
    <source>
        <dbReference type="Proteomes" id="UP000624041"/>
    </source>
</evidence>
<comment type="caution">
    <text evidence="1">The sequence shown here is derived from an EMBL/GenBank/DDBJ whole genome shotgun (WGS) entry which is preliminary data.</text>
</comment>
<evidence type="ECO:0000313" key="1">
    <source>
        <dbReference type="EMBL" id="GGN59424.1"/>
    </source>
</evidence>
<reference evidence="1" key="1">
    <citation type="journal article" date="2014" name="Int. J. Syst. Evol. Microbiol.">
        <title>Complete genome sequence of Corynebacterium casei LMG S-19264T (=DSM 44701T), isolated from a smear-ripened cheese.</title>
        <authorList>
            <consortium name="US DOE Joint Genome Institute (JGI-PGF)"/>
            <person name="Walter F."/>
            <person name="Albersmeier A."/>
            <person name="Kalinowski J."/>
            <person name="Ruckert C."/>
        </authorList>
    </citation>
    <scope>NUCLEOTIDE SEQUENCE</scope>
    <source>
        <strain evidence="1">JCM 17251</strain>
    </source>
</reference>
<organism evidence="1 2">
    <name type="scientific">Oceanobacillus indicireducens</name>
    <dbReference type="NCBI Taxonomy" id="1004261"/>
    <lineage>
        <taxon>Bacteria</taxon>
        <taxon>Bacillati</taxon>
        <taxon>Bacillota</taxon>
        <taxon>Bacilli</taxon>
        <taxon>Bacillales</taxon>
        <taxon>Bacillaceae</taxon>
        <taxon>Oceanobacillus</taxon>
    </lineage>
</organism>
<gene>
    <name evidence="1" type="ORF">GCM10007971_22540</name>
</gene>
<accession>A0A918D2K1</accession>